<accession>A0A3B0WCT1</accession>
<organism evidence="1">
    <name type="scientific">hydrothermal vent metagenome</name>
    <dbReference type="NCBI Taxonomy" id="652676"/>
    <lineage>
        <taxon>unclassified sequences</taxon>
        <taxon>metagenomes</taxon>
        <taxon>ecological metagenomes</taxon>
    </lineage>
</organism>
<dbReference type="NCBIfam" id="TIGR01643">
    <property type="entry name" value="YD_repeat_2x"/>
    <property type="match status" value="1"/>
</dbReference>
<name>A0A3B0WCT1_9ZZZZ</name>
<dbReference type="InterPro" id="IPR006530">
    <property type="entry name" value="YD"/>
</dbReference>
<protein>
    <recommendedName>
        <fullName evidence="2">Rhs-family protein</fullName>
    </recommendedName>
</protein>
<dbReference type="Gene3D" id="2.180.10.10">
    <property type="entry name" value="RHS repeat-associated core"/>
    <property type="match status" value="1"/>
</dbReference>
<reference evidence="1" key="1">
    <citation type="submission" date="2018-06" db="EMBL/GenBank/DDBJ databases">
        <authorList>
            <person name="Zhirakovskaya E."/>
        </authorList>
    </citation>
    <scope>NUCLEOTIDE SEQUENCE</scope>
</reference>
<dbReference type="InterPro" id="IPR031325">
    <property type="entry name" value="RHS_repeat"/>
</dbReference>
<gene>
    <name evidence="1" type="ORF">MNBD_GAMMA01-1126</name>
</gene>
<dbReference type="AlphaFoldDB" id="A0A3B0WCT1"/>
<dbReference type="Pfam" id="PF05593">
    <property type="entry name" value="RHS_repeat"/>
    <property type="match status" value="1"/>
</dbReference>
<proteinExistence type="predicted"/>
<evidence type="ECO:0000313" key="1">
    <source>
        <dbReference type="EMBL" id="VAW42366.1"/>
    </source>
</evidence>
<sequence>MINHCQQLSHLHYQYIYCIYYKLLCLQYLQNLSSVFCHPTSVITGNITNKNTEHGNYTYGYDDVDRLTSADYPTLTDEIFTYDALGNRKTDSNTGITQWLYNQNNQLLNSVNNQFTYDANGSQIEEKDASGQLEKQYIYNTENRLAEIKDASNQTIATYYYDPFGRRLSKTITNPDATTTTTYFHYNDEGYSAEKTNGQITSYLFSPKYN</sequence>
<dbReference type="EMBL" id="UOEW01000358">
    <property type="protein sequence ID" value="VAW42366.1"/>
    <property type="molecule type" value="Genomic_DNA"/>
</dbReference>
<evidence type="ECO:0008006" key="2">
    <source>
        <dbReference type="Google" id="ProtNLM"/>
    </source>
</evidence>